<keyword evidence="4" id="KW-1185">Reference proteome</keyword>
<feature type="transmembrane region" description="Helical" evidence="1">
    <location>
        <begin position="62"/>
        <end position="83"/>
    </location>
</feature>
<protein>
    <submittedName>
        <fullName evidence="3">DMT family transporter</fullName>
    </submittedName>
</protein>
<sequence>MKQALIKLHISVFLAGFTGVLGKLIDMNEGLLVWYRIMLTVVTLFAWLSWKKKITRISASNVWKLLGIGCLIAMHWVCFYGSIKIANVSIGLICFASVGLFTAILEPMLTTRKLSWAEIGLGLLSLLGIYLIFHFDARFRTGILLGIASAVLGALFSVLNKKNVDVAEPQTLMLYELSGGLLILTIGMPLYLYYFPAVSILPTWSDWGWLLILSWLCTVYAMDLMLQALKKVSAFTQNLTLNLEPVYGVLLAFALYNENKDLNTSFYAGFFLIALSVVLQMLRVVRKKNV</sequence>
<comment type="caution">
    <text evidence="3">The sequence shown here is derived from an EMBL/GenBank/DDBJ whole genome shotgun (WGS) entry which is preliminary data.</text>
</comment>
<dbReference type="InterPro" id="IPR000620">
    <property type="entry name" value="EamA_dom"/>
</dbReference>
<dbReference type="PANTHER" id="PTHR22911:SF79">
    <property type="entry name" value="MOBA-LIKE NTP TRANSFERASE DOMAIN-CONTAINING PROTEIN"/>
    <property type="match status" value="1"/>
</dbReference>
<name>A0ABW9ZV63_9BACT</name>
<feature type="transmembrane region" description="Helical" evidence="1">
    <location>
        <begin position="262"/>
        <end position="282"/>
    </location>
</feature>
<feature type="transmembrane region" description="Helical" evidence="1">
    <location>
        <begin position="139"/>
        <end position="160"/>
    </location>
</feature>
<dbReference type="EMBL" id="JAACJS010000012">
    <property type="protein sequence ID" value="NCI50370.1"/>
    <property type="molecule type" value="Genomic_DNA"/>
</dbReference>
<dbReference type="Proteomes" id="UP000753802">
    <property type="component" value="Unassembled WGS sequence"/>
</dbReference>
<feature type="domain" description="EamA" evidence="2">
    <location>
        <begin position="141"/>
        <end position="279"/>
    </location>
</feature>
<accession>A0ABW9ZV63</accession>
<feature type="transmembrane region" description="Helical" evidence="1">
    <location>
        <begin position="116"/>
        <end position="133"/>
    </location>
</feature>
<dbReference type="PANTHER" id="PTHR22911">
    <property type="entry name" value="ACYL-MALONYL CONDENSING ENZYME-RELATED"/>
    <property type="match status" value="1"/>
</dbReference>
<dbReference type="SUPFAM" id="SSF103481">
    <property type="entry name" value="Multidrug resistance efflux transporter EmrE"/>
    <property type="match status" value="2"/>
</dbReference>
<feature type="transmembrane region" description="Helical" evidence="1">
    <location>
        <begin position="32"/>
        <end position="50"/>
    </location>
</feature>
<feature type="domain" description="EamA" evidence="2">
    <location>
        <begin position="8"/>
        <end position="133"/>
    </location>
</feature>
<evidence type="ECO:0000313" key="3">
    <source>
        <dbReference type="EMBL" id="NCI50370.1"/>
    </source>
</evidence>
<gene>
    <name evidence="3" type="ORF">GWC95_10585</name>
</gene>
<feature type="transmembrane region" description="Helical" evidence="1">
    <location>
        <begin position="172"/>
        <end position="195"/>
    </location>
</feature>
<evidence type="ECO:0000256" key="1">
    <source>
        <dbReference type="SAM" id="Phobius"/>
    </source>
</evidence>
<dbReference type="InterPro" id="IPR037185">
    <property type="entry name" value="EmrE-like"/>
</dbReference>
<feature type="transmembrane region" description="Helical" evidence="1">
    <location>
        <begin position="207"/>
        <end position="226"/>
    </location>
</feature>
<dbReference type="Pfam" id="PF00892">
    <property type="entry name" value="EamA"/>
    <property type="match status" value="2"/>
</dbReference>
<proteinExistence type="predicted"/>
<reference evidence="3 4" key="1">
    <citation type="submission" date="2020-01" db="EMBL/GenBank/DDBJ databases">
        <title>Genome analysis.</title>
        <authorList>
            <person name="Wu S."/>
            <person name="Wang G."/>
        </authorList>
    </citation>
    <scope>NUCLEOTIDE SEQUENCE [LARGE SCALE GENOMIC DNA]</scope>
    <source>
        <strain evidence="3 4">SYL130</strain>
    </source>
</reference>
<organism evidence="3 4">
    <name type="scientific">Sediminibacterium roseum</name>
    <dbReference type="NCBI Taxonomy" id="1978412"/>
    <lineage>
        <taxon>Bacteria</taxon>
        <taxon>Pseudomonadati</taxon>
        <taxon>Bacteroidota</taxon>
        <taxon>Chitinophagia</taxon>
        <taxon>Chitinophagales</taxon>
        <taxon>Chitinophagaceae</taxon>
        <taxon>Sediminibacterium</taxon>
    </lineage>
</organism>
<keyword evidence="1" id="KW-1133">Transmembrane helix</keyword>
<keyword evidence="1" id="KW-0472">Membrane</keyword>
<feature type="transmembrane region" description="Helical" evidence="1">
    <location>
        <begin position="238"/>
        <end position="256"/>
    </location>
</feature>
<dbReference type="RefSeq" id="WP_161818671.1">
    <property type="nucleotide sequence ID" value="NZ_JAACJS010000012.1"/>
</dbReference>
<keyword evidence="1" id="KW-0812">Transmembrane</keyword>
<evidence type="ECO:0000313" key="4">
    <source>
        <dbReference type="Proteomes" id="UP000753802"/>
    </source>
</evidence>
<evidence type="ECO:0000259" key="2">
    <source>
        <dbReference type="Pfam" id="PF00892"/>
    </source>
</evidence>
<feature type="transmembrane region" description="Helical" evidence="1">
    <location>
        <begin position="89"/>
        <end position="109"/>
    </location>
</feature>